<comment type="cofactor">
    <cofactor evidence="1 17">
        <name>FAD</name>
        <dbReference type="ChEBI" id="CHEBI:57692"/>
    </cofactor>
</comment>
<name>A0A7G7YRC4_9CORY</name>
<evidence type="ECO:0000313" key="19">
    <source>
        <dbReference type="EMBL" id="QNH97044.1"/>
    </source>
</evidence>
<dbReference type="InterPro" id="IPR036635">
    <property type="entry name" value="MurB_C_sf"/>
</dbReference>
<evidence type="ECO:0000256" key="15">
    <source>
        <dbReference type="ARBA" id="ARBA00023316"/>
    </source>
</evidence>
<dbReference type="SUPFAM" id="SSF56194">
    <property type="entry name" value="Uridine diphospho-N-Acetylenolpyruvylglucosamine reductase, MurB, C-terminal domain"/>
    <property type="match status" value="1"/>
</dbReference>
<feature type="active site" evidence="17">
    <location>
        <position position="437"/>
    </location>
</feature>
<evidence type="ECO:0000256" key="17">
    <source>
        <dbReference type="HAMAP-Rule" id="MF_00037"/>
    </source>
</evidence>
<keyword evidence="10 17" id="KW-0521">NADP</keyword>
<evidence type="ECO:0000256" key="6">
    <source>
        <dbReference type="ARBA" id="ARBA00022490"/>
    </source>
</evidence>
<dbReference type="InterPro" id="IPR036318">
    <property type="entry name" value="FAD-bd_PCMH-like_sf"/>
</dbReference>
<dbReference type="HAMAP" id="MF_00037">
    <property type="entry name" value="MurB"/>
    <property type="match status" value="1"/>
</dbReference>
<dbReference type="GO" id="GO:0071949">
    <property type="term" value="F:FAD binding"/>
    <property type="evidence" value="ECO:0007669"/>
    <property type="project" value="InterPro"/>
</dbReference>
<dbReference type="InterPro" id="IPR006094">
    <property type="entry name" value="Oxid_FAD_bind_N"/>
</dbReference>
<dbReference type="Gene3D" id="3.90.78.10">
    <property type="entry name" value="UDP-N-acetylenolpyruvoylglucosamine reductase, C-terminal domain"/>
    <property type="match status" value="1"/>
</dbReference>
<dbReference type="InterPro" id="IPR016166">
    <property type="entry name" value="FAD-bd_PCMH"/>
</dbReference>
<evidence type="ECO:0000256" key="13">
    <source>
        <dbReference type="ARBA" id="ARBA00023002"/>
    </source>
</evidence>
<feature type="active site" evidence="17">
    <location>
        <position position="229"/>
    </location>
</feature>
<dbReference type="GO" id="GO:0008762">
    <property type="term" value="F:UDP-N-acetylmuramate dehydrogenase activity"/>
    <property type="evidence" value="ECO:0007669"/>
    <property type="project" value="UniProtKB-UniRule"/>
</dbReference>
<dbReference type="InterPro" id="IPR003170">
    <property type="entry name" value="MurB"/>
</dbReference>
<evidence type="ECO:0000256" key="14">
    <source>
        <dbReference type="ARBA" id="ARBA00023306"/>
    </source>
</evidence>
<keyword evidence="9 17" id="KW-0274">FAD</keyword>
<dbReference type="Pfam" id="PF02873">
    <property type="entry name" value="MurB_C"/>
    <property type="match status" value="1"/>
</dbReference>
<keyword evidence="7 17" id="KW-0132">Cell division</keyword>
<evidence type="ECO:0000256" key="3">
    <source>
        <dbReference type="ARBA" id="ARBA00004496"/>
    </source>
</evidence>
<dbReference type="GO" id="GO:0008360">
    <property type="term" value="P:regulation of cell shape"/>
    <property type="evidence" value="ECO:0007669"/>
    <property type="project" value="UniProtKB-KW"/>
</dbReference>
<evidence type="ECO:0000256" key="8">
    <source>
        <dbReference type="ARBA" id="ARBA00022630"/>
    </source>
</evidence>
<keyword evidence="12 17" id="KW-0573">Peptidoglycan synthesis</keyword>
<evidence type="ECO:0000256" key="1">
    <source>
        <dbReference type="ARBA" id="ARBA00001974"/>
    </source>
</evidence>
<dbReference type="GO" id="GO:0005829">
    <property type="term" value="C:cytosol"/>
    <property type="evidence" value="ECO:0007669"/>
    <property type="project" value="TreeGrafter"/>
</dbReference>
<organism evidence="19 20">
    <name type="scientific">Corynebacterium anserum</name>
    <dbReference type="NCBI Taxonomy" id="2684406"/>
    <lineage>
        <taxon>Bacteria</taxon>
        <taxon>Bacillati</taxon>
        <taxon>Actinomycetota</taxon>
        <taxon>Actinomycetes</taxon>
        <taxon>Mycobacteriales</taxon>
        <taxon>Corynebacteriaceae</taxon>
        <taxon>Corynebacterium</taxon>
    </lineage>
</organism>
<evidence type="ECO:0000256" key="4">
    <source>
        <dbReference type="ARBA" id="ARBA00004752"/>
    </source>
</evidence>
<evidence type="ECO:0000259" key="18">
    <source>
        <dbReference type="PROSITE" id="PS51387"/>
    </source>
</evidence>
<keyword evidence="13 17" id="KW-0560">Oxidoreductase</keyword>
<comment type="similarity">
    <text evidence="5 17">Belongs to the MurB family.</text>
</comment>
<reference evidence="19 20" key="1">
    <citation type="submission" date="2019-12" db="EMBL/GenBank/DDBJ databases">
        <title>Corynebacterium sp. nov., isolated from feces of the Anser Albifrons in China.</title>
        <authorList>
            <person name="Liu Q."/>
        </authorList>
    </citation>
    <scope>NUCLEOTIDE SEQUENCE [LARGE SCALE GENOMIC DNA]</scope>
    <source>
        <strain evidence="19 20">23H37-10</strain>
    </source>
</reference>
<dbReference type="AlphaFoldDB" id="A0A7G7YRC4"/>
<feature type="domain" description="FAD-binding PCMH-type" evidence="18">
    <location>
        <begin position="32"/>
        <end position="251"/>
    </location>
</feature>
<evidence type="ECO:0000256" key="7">
    <source>
        <dbReference type="ARBA" id="ARBA00022618"/>
    </source>
</evidence>
<evidence type="ECO:0000256" key="16">
    <source>
        <dbReference type="ARBA" id="ARBA00048914"/>
    </source>
</evidence>
<evidence type="ECO:0000256" key="5">
    <source>
        <dbReference type="ARBA" id="ARBA00010485"/>
    </source>
</evidence>
<dbReference type="GO" id="GO:0071555">
    <property type="term" value="P:cell wall organization"/>
    <property type="evidence" value="ECO:0007669"/>
    <property type="project" value="UniProtKB-KW"/>
</dbReference>
<comment type="subcellular location">
    <subcellularLocation>
        <location evidence="3 17">Cytoplasm</location>
    </subcellularLocation>
</comment>
<proteinExistence type="inferred from homology"/>
<dbReference type="Proteomes" id="UP000515275">
    <property type="component" value="Chromosome"/>
</dbReference>
<accession>A0A7G7YRC4</accession>
<keyword evidence="15 17" id="KW-0961">Cell wall biogenesis/degradation</keyword>
<evidence type="ECO:0000256" key="2">
    <source>
        <dbReference type="ARBA" id="ARBA00003921"/>
    </source>
</evidence>
<dbReference type="PROSITE" id="PS51387">
    <property type="entry name" value="FAD_PCMH"/>
    <property type="match status" value="1"/>
</dbReference>
<evidence type="ECO:0000256" key="9">
    <source>
        <dbReference type="ARBA" id="ARBA00022827"/>
    </source>
</evidence>
<keyword evidence="8 17" id="KW-0285">Flavoprotein</keyword>
<dbReference type="PANTHER" id="PTHR21071">
    <property type="entry name" value="UDP-N-ACETYLENOLPYRUVOYLGLUCOSAMINE REDUCTASE"/>
    <property type="match status" value="1"/>
</dbReference>
<feature type="active site" description="Proton donor" evidence="17">
    <location>
        <position position="314"/>
    </location>
</feature>
<dbReference type="Gene3D" id="3.30.465.10">
    <property type="match status" value="1"/>
</dbReference>
<evidence type="ECO:0000256" key="10">
    <source>
        <dbReference type="ARBA" id="ARBA00022857"/>
    </source>
</evidence>
<dbReference type="KEGG" id="cans:GP473_08325"/>
<dbReference type="EC" id="1.3.1.98" evidence="17"/>
<dbReference type="InterPro" id="IPR011601">
    <property type="entry name" value="MurB_C"/>
</dbReference>
<keyword evidence="20" id="KW-1185">Reference proteome</keyword>
<dbReference type="NCBIfam" id="NF010478">
    <property type="entry name" value="PRK13903.1"/>
    <property type="match status" value="1"/>
</dbReference>
<dbReference type="InterPro" id="IPR016169">
    <property type="entry name" value="FAD-bd_PCMH_sub2"/>
</dbReference>
<dbReference type="Gene3D" id="3.30.43.10">
    <property type="entry name" value="Uridine Diphospho-n-acetylenolpyruvylglucosamine Reductase, domain 2"/>
    <property type="match status" value="1"/>
</dbReference>
<dbReference type="PANTHER" id="PTHR21071:SF4">
    <property type="entry name" value="UDP-N-ACETYLENOLPYRUVOYLGLUCOSAMINE REDUCTASE"/>
    <property type="match status" value="1"/>
</dbReference>
<protein>
    <recommendedName>
        <fullName evidence="17">UDP-N-acetylenolpyruvoylglucosamine reductase</fullName>
        <ecNumber evidence="17">1.3.1.98</ecNumber>
    </recommendedName>
    <alternativeName>
        <fullName evidence="17">UDP-N-acetylmuramate dehydrogenase</fullName>
    </alternativeName>
</protein>
<evidence type="ECO:0000256" key="11">
    <source>
        <dbReference type="ARBA" id="ARBA00022960"/>
    </source>
</evidence>
<comment type="pathway">
    <text evidence="4 17">Cell wall biogenesis; peptidoglycan biosynthesis.</text>
</comment>
<dbReference type="EMBL" id="CP046883">
    <property type="protein sequence ID" value="QNH97044.1"/>
    <property type="molecule type" value="Genomic_DNA"/>
</dbReference>
<evidence type="ECO:0000256" key="12">
    <source>
        <dbReference type="ARBA" id="ARBA00022984"/>
    </source>
</evidence>
<dbReference type="SUPFAM" id="SSF56176">
    <property type="entry name" value="FAD-binding/transporter-associated domain-like"/>
    <property type="match status" value="1"/>
</dbReference>
<gene>
    <name evidence="17" type="primary">murB</name>
    <name evidence="19" type="ORF">GP473_08325</name>
</gene>
<keyword evidence="11 17" id="KW-0133">Cell shape</keyword>
<dbReference type="InterPro" id="IPR016167">
    <property type="entry name" value="FAD-bd_PCMH_sub1"/>
</dbReference>
<dbReference type="UniPathway" id="UPA00219"/>
<comment type="function">
    <text evidence="2 17">Cell wall formation.</text>
</comment>
<keyword evidence="14 17" id="KW-0131">Cell cycle</keyword>
<dbReference type="GO" id="GO:0051301">
    <property type="term" value="P:cell division"/>
    <property type="evidence" value="ECO:0007669"/>
    <property type="project" value="UniProtKB-KW"/>
</dbReference>
<dbReference type="GO" id="GO:0009252">
    <property type="term" value="P:peptidoglycan biosynthetic process"/>
    <property type="evidence" value="ECO:0007669"/>
    <property type="project" value="UniProtKB-UniRule"/>
</dbReference>
<keyword evidence="6 17" id="KW-0963">Cytoplasm</keyword>
<dbReference type="Pfam" id="PF01565">
    <property type="entry name" value="FAD_binding_4"/>
    <property type="match status" value="1"/>
</dbReference>
<sequence length="446" mass="46788">MSALLNLIRRPGFIPGARVVRRTFADLTTLRIGGQPAAVVACSRPTSLAAVVSLFDAAQQPLVVLGGGSNLVIGDGDDVNNLVAVWATDASQKDLIAAADVGAVGVHSADNDSTGDIAIDEQSGIVRAYAGVNFDRLVAKTVAAGLSGLECLSGIPGSVGATPVQNVGAYGAEISQVLSRVQLYDRGAAGEYQAGKAHELTSEEKKLEAVRPDPFLHWVSPDELELSYRHSNLKHSQRAVVTAVEFQLGTDGMSRPVRFGELARALGVDEADATAGNSAARRPIAEVREAVLALRTAKGMVLDPEDHDTWSAGSFFTNPIVQGTDARDAVIAAVRQTCGDAVADSMPIYSAGRSGAAEDRQADDSAERFKFSAAWLIERAGFNKGWHVEGNSAAALSSKHTLALTNRGQATSEDIIELARAVRNGVRDAFGVVLTPEPVWIGASLD</sequence>
<evidence type="ECO:0000313" key="20">
    <source>
        <dbReference type="Proteomes" id="UP000515275"/>
    </source>
</evidence>
<comment type="catalytic activity">
    <reaction evidence="16 17">
        <text>UDP-N-acetyl-alpha-D-muramate + NADP(+) = UDP-N-acetyl-3-O-(1-carboxyvinyl)-alpha-D-glucosamine + NADPH + H(+)</text>
        <dbReference type="Rhea" id="RHEA:12248"/>
        <dbReference type="ChEBI" id="CHEBI:15378"/>
        <dbReference type="ChEBI" id="CHEBI:57783"/>
        <dbReference type="ChEBI" id="CHEBI:58349"/>
        <dbReference type="ChEBI" id="CHEBI:68483"/>
        <dbReference type="ChEBI" id="CHEBI:70757"/>
        <dbReference type="EC" id="1.3.1.98"/>
    </reaction>
</comment>